<evidence type="ECO:0008006" key="4">
    <source>
        <dbReference type="Google" id="ProtNLM"/>
    </source>
</evidence>
<keyword evidence="3" id="KW-1185">Reference proteome</keyword>
<dbReference type="EMBL" id="CP063849">
    <property type="protein sequence ID" value="QOY89046.1"/>
    <property type="molecule type" value="Genomic_DNA"/>
</dbReference>
<dbReference type="KEGG" id="pfer:IRI77_03560"/>
<feature type="chain" id="PRO_5032294636" description="YtkA-like domain-containing protein" evidence="1">
    <location>
        <begin position="24"/>
        <end position="148"/>
    </location>
</feature>
<keyword evidence="1" id="KW-0732">Signal</keyword>
<reference evidence="2 3" key="1">
    <citation type="submission" date="2020-10" db="EMBL/GenBank/DDBJ databases">
        <title>Complete genome sequence of Paludibaculum fermentans P105T, a facultatively anaerobic acidobacterium capable of dissimilatory Fe(III) reduction.</title>
        <authorList>
            <person name="Dedysh S.N."/>
            <person name="Beletsky A.V."/>
            <person name="Kulichevskaya I.S."/>
            <person name="Mardanov A.V."/>
            <person name="Ravin N.V."/>
        </authorList>
    </citation>
    <scope>NUCLEOTIDE SEQUENCE [LARGE SCALE GENOMIC DNA]</scope>
    <source>
        <strain evidence="2 3">P105</strain>
    </source>
</reference>
<feature type="signal peptide" evidence="1">
    <location>
        <begin position="1"/>
        <end position="23"/>
    </location>
</feature>
<dbReference type="AlphaFoldDB" id="A0A7S7SM20"/>
<dbReference type="RefSeq" id="WP_194450708.1">
    <property type="nucleotide sequence ID" value="NZ_CP063849.1"/>
</dbReference>
<gene>
    <name evidence="2" type="ORF">IRI77_03560</name>
</gene>
<sequence>MLKTMTLFRAALAVLAVSVQLQAGGFWLISGNPEASADAKSKQAVITVKAVGCHQPETATVIGTATGMVNGQRKVLPLKLEPTSTPGMYVVTQQWPSEGKWVLSFEGRYGEAKTSLMLTAGPGGVDRTHQKQAIGAPDKTQIEAMLAN</sequence>
<evidence type="ECO:0000313" key="3">
    <source>
        <dbReference type="Proteomes" id="UP000593892"/>
    </source>
</evidence>
<evidence type="ECO:0000256" key="1">
    <source>
        <dbReference type="SAM" id="SignalP"/>
    </source>
</evidence>
<dbReference type="Proteomes" id="UP000593892">
    <property type="component" value="Chromosome"/>
</dbReference>
<protein>
    <recommendedName>
        <fullName evidence="4">YtkA-like domain-containing protein</fullName>
    </recommendedName>
</protein>
<organism evidence="2 3">
    <name type="scientific">Paludibaculum fermentans</name>
    <dbReference type="NCBI Taxonomy" id="1473598"/>
    <lineage>
        <taxon>Bacteria</taxon>
        <taxon>Pseudomonadati</taxon>
        <taxon>Acidobacteriota</taxon>
        <taxon>Terriglobia</taxon>
        <taxon>Bryobacterales</taxon>
        <taxon>Bryobacteraceae</taxon>
        <taxon>Paludibaculum</taxon>
    </lineage>
</organism>
<name>A0A7S7SM20_PALFE</name>
<evidence type="ECO:0000313" key="2">
    <source>
        <dbReference type="EMBL" id="QOY89046.1"/>
    </source>
</evidence>
<accession>A0A7S7SM20</accession>
<proteinExistence type="predicted"/>